<evidence type="ECO:0000313" key="2">
    <source>
        <dbReference type="EMBL" id="MBP1987525.1"/>
    </source>
</evidence>
<dbReference type="OrthoDB" id="213880at2157"/>
<accession>A0A8T4H1Q5</accession>
<comment type="caution">
    <text evidence="2">The sequence shown here is derived from an EMBL/GenBank/DDBJ whole genome shotgun (WGS) entry which is preliminary data.</text>
</comment>
<name>A0A8T4H1Q5_9EURY</name>
<sequence length="263" mass="29062">MIETHVDSALETVEREREALAEERAAYGRFRRRVESLSATEARPAMGGSGTALGAVAARTGGDTGDSACAKVREAFAETVRPYSVDDIGNDEPLLETIREELGDGVALAVAPTTDPVFTPRTKRAVLSAVHDRRCGIDATTDSLESEAKSLEAVGETVGAITDWMTMAEETPLSSFGFETLHERHDRLTEYRERCERLLAERQALLHRTTGRNAAADVSHRSLVRYLYQPFPVVYPVLSTLTRLYDLLADCQRAVRDRLTHRV</sequence>
<organism evidence="2 3">
    <name type="scientific">Halolamina salifodinae</name>
    <dbReference type="NCBI Taxonomy" id="1202767"/>
    <lineage>
        <taxon>Archaea</taxon>
        <taxon>Methanobacteriati</taxon>
        <taxon>Methanobacteriota</taxon>
        <taxon>Stenosarchaea group</taxon>
        <taxon>Halobacteria</taxon>
        <taxon>Halobacteriales</taxon>
        <taxon>Haloferacaceae</taxon>
    </lineage>
</organism>
<dbReference type="EMBL" id="JAGGLC010000004">
    <property type="protein sequence ID" value="MBP1987525.1"/>
    <property type="molecule type" value="Genomic_DNA"/>
</dbReference>
<protein>
    <recommendedName>
        <fullName evidence="1">DUF7260 domain-containing protein</fullName>
    </recommendedName>
</protein>
<dbReference type="Pfam" id="PF23921">
    <property type="entry name" value="DUF7260"/>
    <property type="match status" value="1"/>
</dbReference>
<reference evidence="2" key="1">
    <citation type="submission" date="2021-03" db="EMBL/GenBank/DDBJ databases">
        <title>Genomic Encyclopedia of Type Strains, Phase IV (KMG-IV): sequencing the most valuable type-strain genomes for metagenomic binning, comparative biology and taxonomic classification.</title>
        <authorList>
            <person name="Goeker M."/>
        </authorList>
    </citation>
    <scope>NUCLEOTIDE SEQUENCE</scope>
    <source>
        <strain evidence="2">DSM 26232</strain>
    </source>
</reference>
<dbReference type="RefSeq" id="WP_209491828.1">
    <property type="nucleotide sequence ID" value="NZ_JAGGLC010000004.1"/>
</dbReference>
<gene>
    <name evidence="2" type="ORF">J2753_002026</name>
</gene>
<dbReference type="AlphaFoldDB" id="A0A8T4H1Q5"/>
<dbReference type="InterPro" id="IPR055684">
    <property type="entry name" value="DUF7260"/>
</dbReference>
<keyword evidence="3" id="KW-1185">Reference proteome</keyword>
<evidence type="ECO:0000313" key="3">
    <source>
        <dbReference type="Proteomes" id="UP000823736"/>
    </source>
</evidence>
<proteinExistence type="predicted"/>
<evidence type="ECO:0000259" key="1">
    <source>
        <dbReference type="Pfam" id="PF23921"/>
    </source>
</evidence>
<dbReference type="Proteomes" id="UP000823736">
    <property type="component" value="Unassembled WGS sequence"/>
</dbReference>
<feature type="domain" description="DUF7260" evidence="1">
    <location>
        <begin position="4"/>
        <end position="252"/>
    </location>
</feature>